<reference evidence="1 2" key="1">
    <citation type="journal article" date="2019" name="Sci. Rep.">
        <title>Comparative genomics of chytrid fungi reveal insights into the obligate biotrophic and pathogenic lifestyle of Synchytrium endobioticum.</title>
        <authorList>
            <person name="van de Vossenberg B.T.L.H."/>
            <person name="Warris S."/>
            <person name="Nguyen H.D.T."/>
            <person name="van Gent-Pelzer M.P.E."/>
            <person name="Joly D.L."/>
            <person name="van de Geest H.C."/>
            <person name="Bonants P.J.M."/>
            <person name="Smith D.S."/>
            <person name="Levesque C.A."/>
            <person name="van der Lee T.A.J."/>
        </authorList>
    </citation>
    <scope>NUCLEOTIDE SEQUENCE [LARGE SCALE GENOMIC DNA]</scope>
    <source>
        <strain evidence="1 2">CBS 809.83</strain>
    </source>
</reference>
<protein>
    <submittedName>
        <fullName evidence="1">Uncharacterized protein</fullName>
    </submittedName>
</protein>
<gene>
    <name evidence="1" type="ORF">PhCBS80983_g03881</name>
</gene>
<evidence type="ECO:0000313" key="2">
    <source>
        <dbReference type="Proteomes" id="UP000318582"/>
    </source>
</evidence>
<dbReference type="Gene3D" id="1.25.40.10">
    <property type="entry name" value="Tetratricopeptide repeat domain"/>
    <property type="match status" value="1"/>
</dbReference>
<dbReference type="InterPro" id="IPR011990">
    <property type="entry name" value="TPR-like_helical_dom_sf"/>
</dbReference>
<dbReference type="PANTHER" id="PTHR45862">
    <property type="entry name" value="PROTEIN SGT1 HOMOLOG"/>
    <property type="match status" value="1"/>
</dbReference>
<dbReference type="SUPFAM" id="SSF48452">
    <property type="entry name" value="TPR-like"/>
    <property type="match status" value="1"/>
</dbReference>
<organism evidence="1 2">
    <name type="scientific">Powellomyces hirtus</name>
    <dbReference type="NCBI Taxonomy" id="109895"/>
    <lineage>
        <taxon>Eukaryota</taxon>
        <taxon>Fungi</taxon>
        <taxon>Fungi incertae sedis</taxon>
        <taxon>Chytridiomycota</taxon>
        <taxon>Chytridiomycota incertae sedis</taxon>
        <taxon>Chytridiomycetes</taxon>
        <taxon>Spizellomycetales</taxon>
        <taxon>Powellomycetaceae</taxon>
        <taxon>Powellomyces</taxon>
    </lineage>
</organism>
<comment type="caution">
    <text evidence="1">The sequence shown here is derived from an EMBL/GenBank/DDBJ whole genome shotgun (WGS) entry which is preliminary data.</text>
</comment>
<accession>A0A507E206</accession>
<dbReference type="EMBL" id="QEAQ01000053">
    <property type="protein sequence ID" value="TPX57397.1"/>
    <property type="molecule type" value="Genomic_DNA"/>
</dbReference>
<proteinExistence type="predicted"/>
<dbReference type="AlphaFoldDB" id="A0A507E206"/>
<keyword evidence="2" id="KW-1185">Reference proteome</keyword>
<dbReference type="Proteomes" id="UP000318582">
    <property type="component" value="Unassembled WGS sequence"/>
</dbReference>
<evidence type="ECO:0000313" key="1">
    <source>
        <dbReference type="EMBL" id="TPX57397.1"/>
    </source>
</evidence>
<dbReference type="InterPro" id="IPR044563">
    <property type="entry name" value="Sgt1-like"/>
</dbReference>
<name>A0A507E206_9FUNG</name>
<sequence length="127" mass="13429">MTQDQDPSSLLTAANAAFLDETYTTARDLYSQLLTSTAPSAEILLKRATCNHNLAAFDSAVTDAEEALKLAGPDKKTSAKAHMRVGMAYLELNRIQDAIDAFVAADGEGLAAGPWIEKCVKLGGKGV</sequence>
<dbReference type="GO" id="GO:0051087">
    <property type="term" value="F:protein-folding chaperone binding"/>
    <property type="evidence" value="ECO:0007669"/>
    <property type="project" value="InterPro"/>
</dbReference>